<accession>A0A1X7SLC1</accession>
<dbReference type="InParanoid" id="A0A1X7SLC1"/>
<keyword evidence="1" id="KW-1133">Transmembrane helix</keyword>
<keyword evidence="1" id="KW-0472">Membrane</keyword>
<reference evidence="2" key="1">
    <citation type="submission" date="2017-05" db="UniProtKB">
        <authorList>
            <consortium name="EnsemblMetazoa"/>
        </authorList>
    </citation>
    <scope>IDENTIFICATION</scope>
</reference>
<evidence type="ECO:0000313" key="2">
    <source>
        <dbReference type="EnsemblMetazoa" id="Aqu2.1.02875_001"/>
    </source>
</evidence>
<keyword evidence="1" id="KW-0812">Transmembrane</keyword>
<name>A0A1X7SLC1_AMPQE</name>
<proteinExistence type="predicted"/>
<dbReference type="OrthoDB" id="691673at2759"/>
<feature type="transmembrane region" description="Helical" evidence="1">
    <location>
        <begin position="6"/>
        <end position="25"/>
    </location>
</feature>
<protein>
    <submittedName>
        <fullName evidence="2">Uncharacterized protein</fullName>
    </submittedName>
</protein>
<dbReference type="AlphaFoldDB" id="A0A1X7SLC1"/>
<dbReference type="EnsemblMetazoa" id="Aqu2.1.02875_001">
    <property type="protein sequence ID" value="Aqu2.1.02875_001"/>
    <property type="gene ID" value="Aqu2.1.02875"/>
</dbReference>
<sequence length="109" mass="12857">MVQFDYSAGTNGILVIVIVASHYRISKASSAKEKKTEGERFMEKAIEGFMKYQAEAEEKLMQNKDDRWKKEVELEEKKRRKDQEHEIRLFQMLGEMLQPPTASQFDYAY</sequence>
<evidence type="ECO:0000256" key="1">
    <source>
        <dbReference type="SAM" id="Phobius"/>
    </source>
</evidence>
<organism evidence="2">
    <name type="scientific">Amphimedon queenslandica</name>
    <name type="common">Sponge</name>
    <dbReference type="NCBI Taxonomy" id="400682"/>
    <lineage>
        <taxon>Eukaryota</taxon>
        <taxon>Metazoa</taxon>
        <taxon>Porifera</taxon>
        <taxon>Demospongiae</taxon>
        <taxon>Heteroscleromorpha</taxon>
        <taxon>Haplosclerida</taxon>
        <taxon>Niphatidae</taxon>
        <taxon>Amphimedon</taxon>
    </lineage>
</organism>